<dbReference type="InterPro" id="IPR021005">
    <property type="entry name" value="Znf_CGNR"/>
</dbReference>
<comment type="caution">
    <text evidence="2">The sequence shown here is derived from an EMBL/GenBank/DDBJ whole genome shotgun (WGS) entry which is preliminary data.</text>
</comment>
<dbReference type="Pfam" id="PF11706">
    <property type="entry name" value="zf-CGNR"/>
    <property type="match status" value="1"/>
</dbReference>
<dbReference type="PANTHER" id="PTHR35525">
    <property type="entry name" value="BLL6575 PROTEIN"/>
    <property type="match status" value="1"/>
</dbReference>
<dbReference type="EMBL" id="JAGEOJ010000026">
    <property type="protein sequence ID" value="MBO2454418.1"/>
    <property type="molecule type" value="Genomic_DNA"/>
</dbReference>
<protein>
    <submittedName>
        <fullName evidence="2">CGNR zinc finger domain-containing protein</fullName>
    </submittedName>
</protein>
<evidence type="ECO:0000259" key="1">
    <source>
        <dbReference type="Pfam" id="PF11706"/>
    </source>
</evidence>
<proteinExistence type="predicted"/>
<dbReference type="Proteomes" id="UP000669179">
    <property type="component" value="Unassembled WGS sequence"/>
</dbReference>
<dbReference type="RefSeq" id="WP_208262627.1">
    <property type="nucleotide sequence ID" value="NZ_JAGEOJ010000026.1"/>
</dbReference>
<name>A0A939T8Q8_9ACTN</name>
<gene>
    <name evidence="2" type="ORF">J4573_45535</name>
</gene>
<organism evidence="2 3">
    <name type="scientific">Actinomadura barringtoniae</name>
    <dbReference type="NCBI Taxonomy" id="1427535"/>
    <lineage>
        <taxon>Bacteria</taxon>
        <taxon>Bacillati</taxon>
        <taxon>Actinomycetota</taxon>
        <taxon>Actinomycetes</taxon>
        <taxon>Streptosporangiales</taxon>
        <taxon>Thermomonosporaceae</taxon>
        <taxon>Actinomadura</taxon>
    </lineage>
</organism>
<evidence type="ECO:0000313" key="3">
    <source>
        <dbReference type="Proteomes" id="UP000669179"/>
    </source>
</evidence>
<keyword evidence="3" id="KW-1185">Reference proteome</keyword>
<evidence type="ECO:0000313" key="2">
    <source>
        <dbReference type="EMBL" id="MBO2454418.1"/>
    </source>
</evidence>
<reference evidence="2" key="1">
    <citation type="submission" date="2021-03" db="EMBL/GenBank/DDBJ databases">
        <authorList>
            <person name="Kanchanasin P."/>
            <person name="Saeng-In P."/>
            <person name="Phongsopitanun W."/>
            <person name="Yuki M."/>
            <person name="Kudo T."/>
            <person name="Ohkuma M."/>
            <person name="Tanasupawat S."/>
        </authorList>
    </citation>
    <scope>NUCLEOTIDE SEQUENCE</scope>
    <source>
        <strain evidence="2">GKU 128</strain>
    </source>
</reference>
<accession>A0A939T8Q8</accession>
<dbReference type="Gene3D" id="1.10.3300.10">
    <property type="entry name" value="Jann2411-like domain"/>
    <property type="match status" value="1"/>
</dbReference>
<dbReference type="AlphaFoldDB" id="A0A939T8Q8"/>
<dbReference type="InterPro" id="IPR010852">
    <property type="entry name" value="ABATE"/>
</dbReference>
<dbReference type="PANTHER" id="PTHR35525:SF3">
    <property type="entry name" value="BLL6575 PROTEIN"/>
    <property type="match status" value="1"/>
</dbReference>
<feature type="domain" description="Zinc finger CGNR" evidence="1">
    <location>
        <begin position="155"/>
        <end position="198"/>
    </location>
</feature>
<dbReference type="Pfam" id="PF07336">
    <property type="entry name" value="ABATE"/>
    <property type="match status" value="1"/>
</dbReference>
<dbReference type="SUPFAM" id="SSF160904">
    <property type="entry name" value="Jann2411-like"/>
    <property type="match status" value="1"/>
</dbReference>
<dbReference type="InterPro" id="IPR023286">
    <property type="entry name" value="ABATE_dom_sf"/>
</dbReference>
<sequence>MAGGTRLLTGADGQRYSFDPGSFSLELLLTGGPGGYARHEILHMPTDLAAWLPDSRLAAVAPLPVESLRIKPAELRAIKEFRDTLWSVATALARGKCPSAEEFEVLNDSAVPGPRPRVEPTSGRREWAIPVTGAQILGAAAREAIDMVTGDLRDRIRECAASDCYLIFVDTSRPGRRRWCSMERCGNRNKVHAYRTRQIQPD</sequence>